<comment type="caution">
    <text evidence="2">The sequence shown here is derived from an EMBL/GenBank/DDBJ whole genome shotgun (WGS) entry which is preliminary data.</text>
</comment>
<proteinExistence type="predicted"/>
<evidence type="ECO:0000313" key="2">
    <source>
        <dbReference type="EMBL" id="GBM21689.1"/>
    </source>
</evidence>
<feature type="region of interest" description="Disordered" evidence="1">
    <location>
        <begin position="1"/>
        <end position="34"/>
    </location>
</feature>
<name>A0A4Y2E041_ARAVE</name>
<gene>
    <name evidence="2" type="ORF">AVEN_248513_1</name>
</gene>
<organism evidence="2 3">
    <name type="scientific">Araneus ventricosus</name>
    <name type="common">Orbweaver spider</name>
    <name type="synonym">Epeira ventricosa</name>
    <dbReference type="NCBI Taxonomy" id="182803"/>
    <lineage>
        <taxon>Eukaryota</taxon>
        <taxon>Metazoa</taxon>
        <taxon>Ecdysozoa</taxon>
        <taxon>Arthropoda</taxon>
        <taxon>Chelicerata</taxon>
        <taxon>Arachnida</taxon>
        <taxon>Araneae</taxon>
        <taxon>Araneomorphae</taxon>
        <taxon>Entelegynae</taxon>
        <taxon>Araneoidea</taxon>
        <taxon>Araneidae</taxon>
        <taxon>Araneus</taxon>
    </lineage>
</organism>
<dbReference type="EMBL" id="BGPR01000465">
    <property type="protein sequence ID" value="GBM21689.1"/>
    <property type="molecule type" value="Genomic_DNA"/>
</dbReference>
<accession>A0A4Y2E041</accession>
<protein>
    <submittedName>
        <fullName evidence="2">Uncharacterized protein</fullName>
    </submittedName>
</protein>
<keyword evidence="3" id="KW-1185">Reference proteome</keyword>
<evidence type="ECO:0000313" key="3">
    <source>
        <dbReference type="Proteomes" id="UP000499080"/>
    </source>
</evidence>
<dbReference type="AlphaFoldDB" id="A0A4Y2E041"/>
<reference evidence="2 3" key="1">
    <citation type="journal article" date="2019" name="Sci. Rep.">
        <title>Orb-weaving spider Araneus ventricosus genome elucidates the spidroin gene catalogue.</title>
        <authorList>
            <person name="Kono N."/>
            <person name="Nakamura H."/>
            <person name="Ohtoshi R."/>
            <person name="Moran D.A.P."/>
            <person name="Shinohara A."/>
            <person name="Yoshida Y."/>
            <person name="Fujiwara M."/>
            <person name="Mori M."/>
            <person name="Tomita M."/>
            <person name="Arakawa K."/>
        </authorList>
    </citation>
    <scope>NUCLEOTIDE SEQUENCE [LARGE SCALE GENOMIC DNA]</scope>
</reference>
<sequence>MHGGSSVESGFGPEAVRHRRRDLTIRPPRPHNNYEETEALDFLWTSDESDLHDIDNELVILTPDPDAMSDTEDTDYLSTRKIEETMCDGQCITDDTNLHYIL</sequence>
<evidence type="ECO:0000256" key="1">
    <source>
        <dbReference type="SAM" id="MobiDB-lite"/>
    </source>
</evidence>
<dbReference type="Proteomes" id="UP000499080">
    <property type="component" value="Unassembled WGS sequence"/>
</dbReference>